<dbReference type="EMBL" id="JBHTIS010001527">
    <property type="protein sequence ID" value="MFD1048328.1"/>
    <property type="molecule type" value="Genomic_DNA"/>
</dbReference>
<feature type="coiled-coil region" evidence="7">
    <location>
        <begin position="33"/>
        <end position="60"/>
    </location>
</feature>
<dbReference type="PANTHER" id="PTHR43272:SF32">
    <property type="entry name" value="AMP-DEPENDENT SYNTHETASE_LIGASE DOMAIN-CONTAINING PROTEIN"/>
    <property type="match status" value="1"/>
</dbReference>
<keyword evidence="4" id="KW-0443">Lipid metabolism</keyword>
<dbReference type="Pfam" id="PF20570">
    <property type="entry name" value="DUF6779"/>
    <property type="match status" value="1"/>
</dbReference>
<comment type="caution">
    <text evidence="9">The sequence shown here is derived from an EMBL/GenBank/DDBJ whole genome shotgun (WGS) entry which is preliminary data.</text>
</comment>
<comment type="catalytic activity">
    <reaction evidence="5">
        <text>a long-chain fatty acid + ATP + CoA = a long-chain fatty acyl-CoA + AMP + diphosphate</text>
        <dbReference type="Rhea" id="RHEA:15421"/>
        <dbReference type="ChEBI" id="CHEBI:30616"/>
        <dbReference type="ChEBI" id="CHEBI:33019"/>
        <dbReference type="ChEBI" id="CHEBI:57287"/>
        <dbReference type="ChEBI" id="CHEBI:57560"/>
        <dbReference type="ChEBI" id="CHEBI:83139"/>
        <dbReference type="ChEBI" id="CHEBI:456215"/>
        <dbReference type="EC" id="6.2.1.3"/>
    </reaction>
    <physiologicalReaction direction="left-to-right" evidence="5">
        <dbReference type="Rhea" id="RHEA:15422"/>
    </physiologicalReaction>
</comment>
<evidence type="ECO:0000256" key="2">
    <source>
        <dbReference type="ARBA" id="ARBA00022598"/>
    </source>
</evidence>
<reference evidence="10" key="1">
    <citation type="journal article" date="2019" name="Int. J. Syst. Evol. Microbiol.">
        <title>The Global Catalogue of Microorganisms (GCM) 10K type strain sequencing project: providing services to taxonomists for standard genome sequencing and annotation.</title>
        <authorList>
            <consortium name="The Broad Institute Genomics Platform"/>
            <consortium name="The Broad Institute Genome Sequencing Center for Infectious Disease"/>
            <person name="Wu L."/>
            <person name="Ma J."/>
        </authorList>
    </citation>
    <scope>NUCLEOTIDE SEQUENCE [LARGE SCALE GENOMIC DNA]</scope>
    <source>
        <strain evidence="10">JCM 31486</strain>
    </source>
</reference>
<evidence type="ECO:0000256" key="3">
    <source>
        <dbReference type="ARBA" id="ARBA00022832"/>
    </source>
</evidence>
<dbReference type="Pfam" id="PF23562">
    <property type="entry name" value="AMP-binding_C_3"/>
    <property type="match status" value="1"/>
</dbReference>
<evidence type="ECO:0000256" key="4">
    <source>
        <dbReference type="ARBA" id="ARBA00023098"/>
    </source>
</evidence>
<accession>A0ABW3ME45</accession>
<dbReference type="InterPro" id="IPR042099">
    <property type="entry name" value="ANL_N_sf"/>
</dbReference>
<dbReference type="InterPro" id="IPR045851">
    <property type="entry name" value="AMP-bd_C_sf"/>
</dbReference>
<dbReference type="InterPro" id="IPR046706">
    <property type="entry name" value="DUF6779"/>
</dbReference>
<comment type="similarity">
    <text evidence="1">Belongs to the ATP-dependent AMP-binding enzyme family.</text>
</comment>
<keyword evidence="2" id="KW-0436">Ligase</keyword>
<dbReference type="Proteomes" id="UP001597045">
    <property type="component" value="Unassembled WGS sequence"/>
</dbReference>
<protein>
    <recommendedName>
        <fullName evidence="6">Acyl-CoA synthetase</fullName>
    </recommendedName>
</protein>
<evidence type="ECO:0000256" key="1">
    <source>
        <dbReference type="ARBA" id="ARBA00006432"/>
    </source>
</evidence>
<feature type="non-terminal residue" evidence="9">
    <location>
        <position position="1"/>
    </location>
</feature>
<evidence type="ECO:0000256" key="6">
    <source>
        <dbReference type="ARBA" id="ARBA00032875"/>
    </source>
</evidence>
<dbReference type="Gene3D" id="3.30.300.30">
    <property type="match status" value="1"/>
</dbReference>
<feature type="domain" description="DUF6779" evidence="8">
    <location>
        <begin position="1"/>
        <end position="66"/>
    </location>
</feature>
<sequence length="333" mass="36555">IVAALWAALMGVFLAARFRRQVSDRAENAADMKAIYELELEREIAARREYELELEAEAKRKAYDEQALLPIRRMIGLDGLTRDPNSGAAPIPVAVLDFLATIGIQVMELWGLSETTGAITENVPGAFRRGSVGPALPGVEVKLGEDDELLIRAPHVFLGYLQEDGTIKPDVDADGWFATGDIGRIDDDGFVYITDRKKELIITSGGKNIAPTKVEGLLRAHPLIGQAVAIGDRRPYVTALIVLDDESAPLWARAKGIEATDLTEIAQHPTVLAELEQTVAAANKVLAQVEQIKKYEVLTQAWTPETGEITPTMKLRRRVITERYSTEIEGLYG</sequence>
<keyword evidence="7" id="KW-0175">Coiled coil</keyword>
<evidence type="ECO:0000256" key="5">
    <source>
        <dbReference type="ARBA" id="ARBA00024484"/>
    </source>
</evidence>
<dbReference type="PANTHER" id="PTHR43272">
    <property type="entry name" value="LONG-CHAIN-FATTY-ACID--COA LIGASE"/>
    <property type="match status" value="1"/>
</dbReference>
<keyword evidence="10" id="KW-1185">Reference proteome</keyword>
<evidence type="ECO:0000313" key="9">
    <source>
        <dbReference type="EMBL" id="MFD1048328.1"/>
    </source>
</evidence>
<name>A0ABW3ME45_9PSEU</name>
<evidence type="ECO:0000259" key="8">
    <source>
        <dbReference type="Pfam" id="PF20570"/>
    </source>
</evidence>
<organism evidence="9 10">
    <name type="scientific">Kibdelosporangium lantanae</name>
    <dbReference type="NCBI Taxonomy" id="1497396"/>
    <lineage>
        <taxon>Bacteria</taxon>
        <taxon>Bacillati</taxon>
        <taxon>Actinomycetota</taxon>
        <taxon>Actinomycetes</taxon>
        <taxon>Pseudonocardiales</taxon>
        <taxon>Pseudonocardiaceae</taxon>
        <taxon>Kibdelosporangium</taxon>
    </lineage>
</organism>
<evidence type="ECO:0000256" key="7">
    <source>
        <dbReference type="SAM" id="Coils"/>
    </source>
</evidence>
<keyword evidence="3" id="KW-0276">Fatty acid metabolism</keyword>
<gene>
    <name evidence="9" type="ORF">ACFQ1S_23710</name>
</gene>
<dbReference type="SUPFAM" id="SSF56801">
    <property type="entry name" value="Acetyl-CoA synthetase-like"/>
    <property type="match status" value="1"/>
</dbReference>
<evidence type="ECO:0000313" key="10">
    <source>
        <dbReference type="Proteomes" id="UP001597045"/>
    </source>
</evidence>
<dbReference type="Gene3D" id="3.40.50.12780">
    <property type="entry name" value="N-terminal domain of ligase-like"/>
    <property type="match status" value="1"/>
</dbReference>
<proteinExistence type="inferred from homology"/>